<comment type="catalytic activity">
    <reaction evidence="5">
        <text>Hydrolysis of terminal non-reducing beta-D-galactose residues in beta-D-galactosides.</text>
        <dbReference type="EC" id="3.2.1.23"/>
    </reaction>
</comment>
<dbReference type="InterPro" id="IPR019801">
    <property type="entry name" value="Glyco_hydro_35_CS"/>
</dbReference>
<dbReference type="PROSITE" id="PS01182">
    <property type="entry name" value="GLYCOSYL_HYDROL_F35"/>
    <property type="match status" value="1"/>
</dbReference>
<feature type="domain" description="Beta-galactosidase 1-like first all-beta" evidence="8">
    <location>
        <begin position="422"/>
        <end position="541"/>
    </location>
</feature>
<evidence type="ECO:0000256" key="1">
    <source>
        <dbReference type="ARBA" id="ARBA00009809"/>
    </source>
</evidence>
<evidence type="ECO:0000259" key="9">
    <source>
        <dbReference type="Pfam" id="PF21467"/>
    </source>
</evidence>
<dbReference type="InterPro" id="IPR048913">
    <property type="entry name" value="BetaGal_gal-bd"/>
</dbReference>
<dbReference type="GO" id="GO:0004565">
    <property type="term" value="F:beta-galactosidase activity"/>
    <property type="evidence" value="ECO:0007669"/>
    <property type="project" value="UniProtKB-EC"/>
</dbReference>
<dbReference type="PANTHER" id="PTHR23421">
    <property type="entry name" value="BETA-GALACTOSIDASE RELATED"/>
    <property type="match status" value="1"/>
</dbReference>
<proteinExistence type="inferred from homology"/>
<evidence type="ECO:0000256" key="3">
    <source>
        <dbReference type="ARBA" id="ARBA00023295"/>
    </source>
</evidence>
<comment type="similarity">
    <text evidence="1 6">Belongs to the glycosyl hydrolase 35 family.</text>
</comment>
<evidence type="ECO:0000256" key="4">
    <source>
        <dbReference type="PIRSR" id="PIRSR006336-1"/>
    </source>
</evidence>
<name>A0A8K0GI13_IGNLU</name>
<evidence type="ECO:0000259" key="7">
    <source>
        <dbReference type="Pfam" id="PF01301"/>
    </source>
</evidence>
<evidence type="ECO:0000256" key="2">
    <source>
        <dbReference type="ARBA" id="ARBA00022801"/>
    </source>
</evidence>
<evidence type="ECO:0000313" key="11">
    <source>
        <dbReference type="Proteomes" id="UP000801492"/>
    </source>
</evidence>
<protein>
    <recommendedName>
        <fullName evidence="5">Beta-galactosidase</fullName>
        <ecNumber evidence="5">3.2.1.23</ecNumber>
    </recommendedName>
</protein>
<dbReference type="Pfam" id="PF21467">
    <property type="entry name" value="BetaGal_gal-bd"/>
    <property type="match status" value="1"/>
</dbReference>
<dbReference type="Pfam" id="PF21317">
    <property type="entry name" value="BetaGal_ABD_1"/>
    <property type="match status" value="1"/>
</dbReference>
<dbReference type="PRINTS" id="PR00742">
    <property type="entry name" value="GLHYDRLASE35"/>
</dbReference>
<evidence type="ECO:0000313" key="10">
    <source>
        <dbReference type="EMBL" id="KAF2900644.1"/>
    </source>
</evidence>
<dbReference type="Proteomes" id="UP000801492">
    <property type="component" value="Unassembled WGS sequence"/>
</dbReference>
<dbReference type="InterPro" id="IPR026283">
    <property type="entry name" value="B-gal_1-like"/>
</dbReference>
<dbReference type="EC" id="3.2.1.23" evidence="5"/>
<comment type="caution">
    <text evidence="10">The sequence shown here is derived from an EMBL/GenBank/DDBJ whole genome shotgun (WGS) entry which is preliminary data.</text>
</comment>
<sequence>MSAVAQLPTLYEYYTGGGIIGGLSDDQSYFTLNNKNVTLYSGAMHYFRVPKEYWRDRLRKMRAAGLNTVETYIPWNLHEPQPNYFDFGQNGSDMEQFLDLTTFLKTAQEEDLLAIVRPGPYICSEWEFGGLPSWLLRDKGIKIRTSQPTFMRHVTRYFNVLLPILAALQFIRGGPIIAFQIENEYGSTEQKGKFVPDKVYLEELRELYLKHGIEELLFTSDSPTGHGTAGTLPGILLQTANFATDPEKEFNRLKQLQLDKPTMAMEFWTGWFDHWSEVHHVRNDSEFYDVLDRILRYPASVNMYMFHGGTNWGFLNGANIAGGGTDNRGYQPDTTSYDYNAPLSEAGDYTEKYVMVKELIKKYSKSPIRTPQVPSVTLRTKYPSVTITQQLKLREILDRIPYKFISERPAPMELLPMNNGSGQSYGYVVYRKVGLDIPRDSILKIGGHVCDTVMVLINGMLISKPLTQKEDLDGFGYWRIKDGTLHLGSEDVSNATLELVVENWGRNNFGYLEQFFQYKGIWQGGIYLNNEELLDWQIVPIEFKRAWTNNLSGWHKLDDLWLPGPALYKATITIDNPQDTYIDMSAWMKGIVIVNGFVLGRHASTLGPQQTLYLPAPLLKKGTNEIVVFEHFVGKNNIDFSEDPIFYTPSSRNHPSVIKKN</sequence>
<dbReference type="Pfam" id="PF01301">
    <property type="entry name" value="Glyco_hydro_35"/>
    <property type="match status" value="1"/>
</dbReference>
<keyword evidence="2 5" id="KW-0378">Hydrolase</keyword>
<feature type="active site" description="Nucleophile" evidence="4">
    <location>
        <position position="266"/>
    </location>
</feature>
<dbReference type="InterPro" id="IPR031330">
    <property type="entry name" value="Gly_Hdrlase_35_cat"/>
</dbReference>
<dbReference type="SUPFAM" id="SSF49785">
    <property type="entry name" value="Galactose-binding domain-like"/>
    <property type="match status" value="1"/>
</dbReference>
<dbReference type="InterPro" id="IPR008979">
    <property type="entry name" value="Galactose-bd-like_sf"/>
</dbReference>
<dbReference type="FunFam" id="3.20.20.80:FF:000115">
    <property type="entry name" value="Beta-galactosidase"/>
    <property type="match status" value="1"/>
</dbReference>
<evidence type="ECO:0000256" key="6">
    <source>
        <dbReference type="RuleBase" id="RU003679"/>
    </source>
</evidence>
<dbReference type="OrthoDB" id="1657402at2759"/>
<dbReference type="InterPro" id="IPR048912">
    <property type="entry name" value="BetaGal1-like_ABD1"/>
</dbReference>
<dbReference type="InterPro" id="IPR001944">
    <property type="entry name" value="Glycoside_Hdrlase_35"/>
</dbReference>
<dbReference type="Gene3D" id="3.20.20.80">
    <property type="entry name" value="Glycosidases"/>
    <property type="match status" value="1"/>
</dbReference>
<evidence type="ECO:0000256" key="5">
    <source>
        <dbReference type="RuleBase" id="RU000675"/>
    </source>
</evidence>
<dbReference type="AlphaFoldDB" id="A0A8K0GI13"/>
<dbReference type="SUPFAM" id="SSF51445">
    <property type="entry name" value="(Trans)glycosidases"/>
    <property type="match status" value="1"/>
</dbReference>
<dbReference type="FunFam" id="2.60.120.260:FF:000049">
    <property type="entry name" value="Beta-galactosidase"/>
    <property type="match status" value="1"/>
</dbReference>
<dbReference type="Gene3D" id="2.60.120.260">
    <property type="entry name" value="Galactose-binding domain-like"/>
    <property type="match status" value="2"/>
</dbReference>
<reference evidence="10" key="1">
    <citation type="submission" date="2019-08" db="EMBL/GenBank/DDBJ databases">
        <title>The genome of the North American firefly Photinus pyralis.</title>
        <authorList>
            <consortium name="Photinus pyralis genome working group"/>
            <person name="Fallon T.R."/>
            <person name="Sander Lower S.E."/>
            <person name="Weng J.-K."/>
        </authorList>
    </citation>
    <scope>NUCLEOTIDE SEQUENCE</scope>
    <source>
        <strain evidence="10">TRF0915ILg1</strain>
        <tissue evidence="10">Whole body</tissue>
    </source>
</reference>
<evidence type="ECO:0000259" key="8">
    <source>
        <dbReference type="Pfam" id="PF21317"/>
    </source>
</evidence>
<dbReference type="PIRSF" id="PIRSF006336">
    <property type="entry name" value="B-gal"/>
    <property type="match status" value="1"/>
</dbReference>
<feature type="domain" description="Beta-galactosidase galactose-binding" evidence="9">
    <location>
        <begin position="565"/>
        <end position="624"/>
    </location>
</feature>
<dbReference type="InterPro" id="IPR017853">
    <property type="entry name" value="GH"/>
</dbReference>
<keyword evidence="11" id="KW-1185">Reference proteome</keyword>
<organism evidence="10 11">
    <name type="scientific">Ignelater luminosus</name>
    <name type="common">Cucubano</name>
    <name type="synonym">Pyrophorus luminosus</name>
    <dbReference type="NCBI Taxonomy" id="2038154"/>
    <lineage>
        <taxon>Eukaryota</taxon>
        <taxon>Metazoa</taxon>
        <taxon>Ecdysozoa</taxon>
        <taxon>Arthropoda</taxon>
        <taxon>Hexapoda</taxon>
        <taxon>Insecta</taxon>
        <taxon>Pterygota</taxon>
        <taxon>Neoptera</taxon>
        <taxon>Endopterygota</taxon>
        <taxon>Coleoptera</taxon>
        <taxon>Polyphaga</taxon>
        <taxon>Elateriformia</taxon>
        <taxon>Elateroidea</taxon>
        <taxon>Elateridae</taxon>
        <taxon>Agrypninae</taxon>
        <taxon>Pyrophorini</taxon>
        <taxon>Ignelater</taxon>
    </lineage>
</organism>
<feature type="domain" description="Glycoside hydrolase 35 catalytic" evidence="7">
    <location>
        <begin position="30"/>
        <end position="362"/>
    </location>
</feature>
<keyword evidence="3 5" id="KW-0326">Glycosidase</keyword>
<dbReference type="EMBL" id="VTPC01002079">
    <property type="protein sequence ID" value="KAF2900644.1"/>
    <property type="molecule type" value="Genomic_DNA"/>
</dbReference>
<gene>
    <name evidence="10" type="ORF">ILUMI_05542</name>
</gene>
<accession>A0A8K0GI13</accession>
<feature type="active site" description="Proton donor" evidence="4">
    <location>
        <position position="184"/>
    </location>
</feature>
<dbReference type="GO" id="GO:0005975">
    <property type="term" value="P:carbohydrate metabolic process"/>
    <property type="evidence" value="ECO:0007669"/>
    <property type="project" value="InterPro"/>
</dbReference>